<dbReference type="Gene3D" id="3.40.350.10">
    <property type="entry name" value="Creatinase/prolidase N-terminal domain"/>
    <property type="match status" value="1"/>
</dbReference>
<dbReference type="GO" id="GO:0004177">
    <property type="term" value="F:aminopeptidase activity"/>
    <property type="evidence" value="ECO:0007669"/>
    <property type="project" value="UniProtKB-KW"/>
</dbReference>
<sequence length="104" mass="11375">MSISQFTALQKTIEAHEITLRPLFCENLVDQVWKSEEGGGDTVTNGSNMEDGDDGAASDVYPGYPNSAIFIHSTKYSGKGVDVKIKELREAMEKNHSHMVVISA</sequence>
<evidence type="ECO:0000256" key="1">
    <source>
        <dbReference type="SAM" id="MobiDB-lite"/>
    </source>
</evidence>
<reference evidence="3" key="3">
    <citation type="journal article" date="2016" name="Gigascience">
        <title>De novo construction of an expanded transcriptome assembly for the western tarnished plant bug, Lygus hesperus.</title>
        <authorList>
            <person name="Tassone E.E."/>
            <person name="Geib S.M."/>
            <person name="Hall B."/>
            <person name="Fabrick J.A."/>
            <person name="Brent C.S."/>
            <person name="Hull J.J."/>
        </authorList>
    </citation>
    <scope>NUCLEOTIDE SEQUENCE</scope>
</reference>
<feature type="region of interest" description="Disordered" evidence="1">
    <location>
        <begin position="36"/>
        <end position="58"/>
    </location>
</feature>
<evidence type="ECO:0000313" key="2">
    <source>
        <dbReference type="EMBL" id="JAG11282.1"/>
    </source>
</evidence>
<dbReference type="AlphaFoldDB" id="A0A0A9WS39"/>
<dbReference type="InterPro" id="IPR029149">
    <property type="entry name" value="Creatin/AminoP/Spt16_N"/>
</dbReference>
<reference evidence="2" key="2">
    <citation type="submission" date="2014-07" db="EMBL/GenBank/DDBJ databases">
        <authorList>
            <person name="Hull J."/>
        </authorList>
    </citation>
    <scope>NUCLEOTIDE SEQUENCE</scope>
</reference>
<proteinExistence type="predicted"/>
<reference evidence="2" key="1">
    <citation type="journal article" date="2014" name="PLoS ONE">
        <title>Transcriptome-Based Identification of ABC Transporters in the Western Tarnished Plant Bug Lygus hesperus.</title>
        <authorList>
            <person name="Hull J.J."/>
            <person name="Chaney K."/>
            <person name="Geib S.M."/>
            <person name="Fabrick J.A."/>
            <person name="Brent C.S."/>
            <person name="Walsh D."/>
            <person name="Lavine L.C."/>
        </authorList>
    </citation>
    <scope>NUCLEOTIDE SEQUENCE</scope>
</reference>
<keyword evidence="2" id="KW-0378">Hydrolase</keyword>
<accession>A0A0A9WS39</accession>
<dbReference type="EMBL" id="GDHC01014899">
    <property type="protein sequence ID" value="JAQ03730.1"/>
    <property type="molecule type" value="Transcribed_RNA"/>
</dbReference>
<keyword evidence="2" id="KW-0645">Protease</keyword>
<keyword evidence="2" id="KW-0031">Aminopeptidase</keyword>
<protein>
    <submittedName>
        <fullName evidence="2">Xaa-Pro aminopeptidase 1</fullName>
    </submittedName>
</protein>
<dbReference type="EMBL" id="GBHO01032322">
    <property type="protein sequence ID" value="JAG11282.1"/>
    <property type="molecule type" value="Transcribed_RNA"/>
</dbReference>
<evidence type="ECO:0000313" key="3">
    <source>
        <dbReference type="EMBL" id="JAQ03730.1"/>
    </source>
</evidence>
<name>A0A0A9WS39_LYGHE</name>
<gene>
    <name evidence="2" type="primary">xpnpep1</name>
    <name evidence="2" type="ORF">CM83_100173</name>
    <name evidence="3" type="ORF">g.5653</name>
</gene>
<organism evidence="2">
    <name type="scientific">Lygus hesperus</name>
    <name type="common">Western plant bug</name>
    <dbReference type="NCBI Taxonomy" id="30085"/>
    <lineage>
        <taxon>Eukaryota</taxon>
        <taxon>Metazoa</taxon>
        <taxon>Ecdysozoa</taxon>
        <taxon>Arthropoda</taxon>
        <taxon>Hexapoda</taxon>
        <taxon>Insecta</taxon>
        <taxon>Pterygota</taxon>
        <taxon>Neoptera</taxon>
        <taxon>Paraneoptera</taxon>
        <taxon>Hemiptera</taxon>
        <taxon>Heteroptera</taxon>
        <taxon>Panheteroptera</taxon>
        <taxon>Cimicomorpha</taxon>
        <taxon>Miridae</taxon>
        <taxon>Mirini</taxon>
        <taxon>Lygus</taxon>
    </lineage>
</organism>